<dbReference type="Gene3D" id="3.40.190.10">
    <property type="entry name" value="Periplasmic binding protein-like II"/>
    <property type="match status" value="1"/>
</dbReference>
<evidence type="ECO:0000256" key="2">
    <source>
        <dbReference type="ARBA" id="ARBA00008520"/>
    </source>
</evidence>
<evidence type="ECO:0000256" key="1">
    <source>
        <dbReference type="ARBA" id="ARBA00004418"/>
    </source>
</evidence>
<feature type="signal peptide" evidence="4">
    <location>
        <begin position="1"/>
        <end position="32"/>
    </location>
</feature>
<dbReference type="InterPro" id="IPR006059">
    <property type="entry name" value="SBP"/>
</dbReference>
<keyword evidence="3" id="KW-0574">Periplasm</keyword>
<accession>A0A2G9WTP3</accession>
<organism evidence="5 6">
    <name type="scientific">Pleomorphomonas carboxyditropha</name>
    <dbReference type="NCBI Taxonomy" id="2023338"/>
    <lineage>
        <taxon>Bacteria</taxon>
        <taxon>Pseudomonadati</taxon>
        <taxon>Pseudomonadota</taxon>
        <taxon>Alphaproteobacteria</taxon>
        <taxon>Hyphomicrobiales</taxon>
        <taxon>Pleomorphomonadaceae</taxon>
        <taxon>Pleomorphomonas</taxon>
    </lineage>
</organism>
<name>A0A2G9WTP3_9HYPH</name>
<proteinExistence type="inferred from homology"/>
<keyword evidence="4" id="KW-0732">Signal</keyword>
<dbReference type="SUPFAM" id="SSF53850">
    <property type="entry name" value="Periplasmic binding protein-like II"/>
    <property type="match status" value="1"/>
</dbReference>
<dbReference type="PANTHER" id="PTHR43649:SF12">
    <property type="entry name" value="DIACETYLCHITOBIOSE BINDING PROTEIN DASA"/>
    <property type="match status" value="1"/>
</dbReference>
<gene>
    <name evidence="5" type="ORF">CJ014_17030</name>
</gene>
<evidence type="ECO:0000256" key="3">
    <source>
        <dbReference type="ARBA" id="ARBA00022764"/>
    </source>
</evidence>
<comment type="similarity">
    <text evidence="2">Belongs to the bacterial solute-binding protein 1 family.</text>
</comment>
<dbReference type="GO" id="GO:0042597">
    <property type="term" value="C:periplasmic space"/>
    <property type="evidence" value="ECO:0007669"/>
    <property type="project" value="UniProtKB-SubCell"/>
</dbReference>
<comment type="subcellular location">
    <subcellularLocation>
        <location evidence="1">Periplasm</location>
    </subcellularLocation>
</comment>
<dbReference type="Proteomes" id="UP000231070">
    <property type="component" value="Unassembled WGS sequence"/>
</dbReference>
<dbReference type="EMBL" id="NQVN01000012">
    <property type="protein sequence ID" value="PIO98073.1"/>
    <property type="molecule type" value="Genomic_DNA"/>
</dbReference>
<reference evidence="5 6" key="1">
    <citation type="submission" date="2017-08" db="EMBL/GenBank/DDBJ databases">
        <title>Pleomorphomonas carboxidotrophicus sp. nov., a new mesophilic hydrogenogenic carboxidotroph.</title>
        <authorList>
            <person name="Esquivel-Elizondo S."/>
            <person name="Krajmalnik-Brown R."/>
            <person name="Maldonado J."/>
        </authorList>
    </citation>
    <scope>NUCLEOTIDE SEQUENCE [LARGE SCALE GENOMIC DNA]</scope>
    <source>
        <strain evidence="5 6">SVCO-16</strain>
    </source>
</reference>
<feature type="chain" id="PRO_5013816178" description="ABC transporter substrate-binding protein" evidence="4">
    <location>
        <begin position="33"/>
        <end position="437"/>
    </location>
</feature>
<evidence type="ECO:0000313" key="5">
    <source>
        <dbReference type="EMBL" id="PIO98073.1"/>
    </source>
</evidence>
<dbReference type="PANTHER" id="PTHR43649">
    <property type="entry name" value="ARABINOSE-BINDING PROTEIN-RELATED"/>
    <property type="match status" value="1"/>
</dbReference>
<evidence type="ECO:0000313" key="6">
    <source>
        <dbReference type="Proteomes" id="UP000231070"/>
    </source>
</evidence>
<sequence>MKSRLNWEEGFMNTRTLLAASAIALMATAAQAEKLTVWGLQAFNKDADALIGRMAQDFGKSRGVDVEYVVVPANVLTQRLAAAFEGHAAPDVYMQIGQSTPYYADRGLTKPVDDLLAEMRAVDGGIYESLALQSTYKGVAHSIPLEVDVVPMFARTDLLKAAGMELPKTWEELGAAAKAIVKANPQYTGLGLPVSTANDAESDILMLVWSFGGAMFAEDGSTVTWSSPETTAAYAYIEDLFKAGAIPRSALTWDDAGNNTAYQTGRAAFIMNPASVYSWMVQNDQTLLSNSAMIAIPKGPGPKGRSATMISSFAWMLSSETRQDALAKDWIRYFFQPDNYEKLIEVTGGRWVPIFPKLMQTMPLFKDNPAFASFDDLARNGLAIGFQGPPTPLASEIYNAKVVSTSVQHMLVDGYSPADAVAWATKEIEGIKARQAR</sequence>
<protein>
    <recommendedName>
        <fullName evidence="7">ABC transporter substrate-binding protein</fullName>
    </recommendedName>
</protein>
<dbReference type="InterPro" id="IPR050490">
    <property type="entry name" value="Bact_solute-bd_prot1"/>
</dbReference>
<keyword evidence="6" id="KW-1185">Reference proteome</keyword>
<dbReference type="Pfam" id="PF01547">
    <property type="entry name" value="SBP_bac_1"/>
    <property type="match status" value="1"/>
</dbReference>
<evidence type="ECO:0000256" key="4">
    <source>
        <dbReference type="SAM" id="SignalP"/>
    </source>
</evidence>
<dbReference type="AlphaFoldDB" id="A0A2G9WTP3"/>
<comment type="caution">
    <text evidence="5">The sequence shown here is derived from an EMBL/GenBank/DDBJ whole genome shotgun (WGS) entry which is preliminary data.</text>
</comment>
<evidence type="ECO:0008006" key="7">
    <source>
        <dbReference type="Google" id="ProtNLM"/>
    </source>
</evidence>